<organism evidence="2 3">
    <name type="scientific">Anaerocellum danielii</name>
    <dbReference type="NCBI Taxonomy" id="1387557"/>
    <lineage>
        <taxon>Bacteria</taxon>
        <taxon>Bacillati</taxon>
        <taxon>Bacillota</taxon>
        <taxon>Bacillota incertae sedis</taxon>
        <taxon>Caldicellulosiruptorales</taxon>
        <taxon>Caldicellulosiruptoraceae</taxon>
        <taxon>Anaerocellum</taxon>
    </lineage>
</organism>
<evidence type="ECO:0000256" key="1">
    <source>
        <dbReference type="SAM" id="MobiDB-lite"/>
    </source>
</evidence>
<protein>
    <submittedName>
        <fullName evidence="2">Uncharacterized protein</fullName>
    </submittedName>
</protein>
<evidence type="ECO:0000313" key="2">
    <source>
        <dbReference type="EMBL" id="WPX08789.1"/>
    </source>
</evidence>
<reference evidence="2 3" key="1">
    <citation type="submission" date="2023-12" db="EMBL/GenBank/DDBJ databases">
        <authorList>
            <person name="Manesh M.J.H."/>
            <person name="Bing R.G."/>
            <person name="Willard D.J."/>
            <person name="Kelly R.M."/>
        </authorList>
    </citation>
    <scope>NUCLEOTIDE SEQUENCE [LARGE SCALE GENOMIC DNA]</scope>
    <source>
        <strain evidence="2 3">DSM 8977</strain>
    </source>
</reference>
<feature type="region of interest" description="Disordered" evidence="1">
    <location>
        <begin position="1"/>
        <end position="22"/>
    </location>
</feature>
<proteinExistence type="predicted"/>
<dbReference type="EMBL" id="CP139957">
    <property type="protein sequence ID" value="WPX08789.1"/>
    <property type="molecule type" value="Genomic_DNA"/>
</dbReference>
<accession>A0ABZ0U2V9</accession>
<dbReference type="Proteomes" id="UP001322744">
    <property type="component" value="Chromosome"/>
</dbReference>
<sequence>MEKAEENLFQSPKGRLQTRGGLGESHMEYEKEYVKAISLIQF</sequence>
<keyword evidence="3" id="KW-1185">Reference proteome</keyword>
<gene>
    <name evidence="2" type="ORF">SOJ16_002699</name>
</gene>
<name>A0ABZ0U2V9_9FIRM</name>
<evidence type="ECO:0000313" key="3">
    <source>
        <dbReference type="Proteomes" id="UP001322744"/>
    </source>
</evidence>
<dbReference type="RefSeq" id="WP_268748657.1">
    <property type="nucleotide sequence ID" value="NZ_CP139957.1"/>
</dbReference>